<feature type="compositionally biased region" description="Basic and acidic residues" evidence="5">
    <location>
        <begin position="216"/>
        <end position="226"/>
    </location>
</feature>
<dbReference type="GO" id="GO:0005794">
    <property type="term" value="C:Golgi apparatus"/>
    <property type="evidence" value="ECO:0007669"/>
    <property type="project" value="TreeGrafter"/>
</dbReference>
<evidence type="ECO:0000313" key="7">
    <source>
        <dbReference type="EMBL" id="KAG8179511.1"/>
    </source>
</evidence>
<dbReference type="EMBL" id="JAFNEN010000622">
    <property type="protein sequence ID" value="KAG8179511.1"/>
    <property type="molecule type" value="Genomic_DNA"/>
</dbReference>
<proteinExistence type="predicted"/>
<keyword evidence="3 6" id="KW-1133">Transmembrane helix</keyword>
<organism evidence="7 8">
    <name type="scientific">Oedothorax gibbosus</name>
    <dbReference type="NCBI Taxonomy" id="931172"/>
    <lineage>
        <taxon>Eukaryota</taxon>
        <taxon>Metazoa</taxon>
        <taxon>Ecdysozoa</taxon>
        <taxon>Arthropoda</taxon>
        <taxon>Chelicerata</taxon>
        <taxon>Arachnida</taxon>
        <taxon>Araneae</taxon>
        <taxon>Araneomorphae</taxon>
        <taxon>Entelegynae</taxon>
        <taxon>Araneoidea</taxon>
        <taxon>Linyphiidae</taxon>
        <taxon>Erigoninae</taxon>
        <taxon>Oedothorax</taxon>
    </lineage>
</organism>
<evidence type="ECO:0000256" key="1">
    <source>
        <dbReference type="ARBA" id="ARBA00004141"/>
    </source>
</evidence>
<comment type="subcellular location">
    <subcellularLocation>
        <location evidence="1">Membrane</location>
        <topology evidence="1">Multi-pass membrane protein</topology>
    </subcellularLocation>
</comment>
<evidence type="ECO:0000256" key="3">
    <source>
        <dbReference type="ARBA" id="ARBA00022989"/>
    </source>
</evidence>
<dbReference type="Pfam" id="PF08551">
    <property type="entry name" value="DUF1751"/>
    <property type="match status" value="1"/>
</dbReference>
<dbReference type="PANTHER" id="PTHR13377">
    <property type="entry name" value="PLACENTAL PROTEIN 6"/>
    <property type="match status" value="1"/>
</dbReference>
<dbReference type="InterPro" id="IPR013861">
    <property type="entry name" value="TMEM115/Pdh1/Rbl19"/>
</dbReference>
<feature type="region of interest" description="Disordered" evidence="5">
    <location>
        <begin position="210"/>
        <end position="269"/>
    </location>
</feature>
<accession>A0AAV6U6D1</accession>
<name>A0AAV6U6D1_9ARAC</name>
<feature type="transmembrane region" description="Helical" evidence="6">
    <location>
        <begin position="75"/>
        <end position="93"/>
    </location>
</feature>
<dbReference type="Proteomes" id="UP000827092">
    <property type="component" value="Unassembled WGS sequence"/>
</dbReference>
<reference evidence="7 8" key="1">
    <citation type="journal article" date="2022" name="Nat. Ecol. Evol.">
        <title>A masculinizing supergene underlies an exaggerated male reproductive morph in a spider.</title>
        <authorList>
            <person name="Hendrickx F."/>
            <person name="De Corte Z."/>
            <person name="Sonet G."/>
            <person name="Van Belleghem S.M."/>
            <person name="Kostlbacher S."/>
            <person name="Vangestel C."/>
        </authorList>
    </citation>
    <scope>NUCLEOTIDE SEQUENCE [LARGE SCALE GENOMIC DNA]</scope>
    <source>
        <strain evidence="7">W744_W776</strain>
    </source>
</reference>
<keyword evidence="8" id="KW-1185">Reference proteome</keyword>
<keyword evidence="2 6" id="KW-0812">Transmembrane</keyword>
<evidence type="ECO:0000256" key="6">
    <source>
        <dbReference type="SAM" id="Phobius"/>
    </source>
</evidence>
<evidence type="ECO:0008006" key="9">
    <source>
        <dbReference type="Google" id="ProtNLM"/>
    </source>
</evidence>
<dbReference type="GO" id="GO:0006890">
    <property type="term" value="P:retrograde vesicle-mediated transport, Golgi to endoplasmic reticulum"/>
    <property type="evidence" value="ECO:0007669"/>
    <property type="project" value="InterPro"/>
</dbReference>
<keyword evidence="4 6" id="KW-0472">Membrane</keyword>
<comment type="caution">
    <text evidence="7">The sequence shown here is derived from an EMBL/GenBank/DDBJ whole genome shotgun (WGS) entry which is preliminary data.</text>
</comment>
<dbReference type="AlphaFoldDB" id="A0AAV6U6D1"/>
<evidence type="ECO:0000256" key="2">
    <source>
        <dbReference type="ARBA" id="ARBA00022692"/>
    </source>
</evidence>
<feature type="transmembrane region" description="Helical" evidence="6">
    <location>
        <begin position="139"/>
        <end position="158"/>
    </location>
</feature>
<feature type="compositionally biased region" description="Low complexity" evidence="5">
    <location>
        <begin position="239"/>
        <end position="252"/>
    </location>
</feature>
<dbReference type="SMART" id="SM01160">
    <property type="entry name" value="DUF1751"/>
    <property type="match status" value="1"/>
</dbReference>
<dbReference type="GO" id="GO:0016020">
    <property type="term" value="C:membrane"/>
    <property type="evidence" value="ECO:0007669"/>
    <property type="project" value="UniProtKB-SubCell"/>
</dbReference>
<feature type="transmembrane region" description="Helical" evidence="6">
    <location>
        <begin position="7"/>
        <end position="28"/>
    </location>
</feature>
<feature type="transmembrane region" description="Helical" evidence="6">
    <location>
        <begin position="34"/>
        <end position="54"/>
    </location>
</feature>
<protein>
    <recommendedName>
        <fullName evidence="9">Transmembrane protein 115</fullName>
    </recommendedName>
</protein>
<evidence type="ECO:0000313" key="8">
    <source>
        <dbReference type="Proteomes" id="UP000827092"/>
    </source>
</evidence>
<gene>
    <name evidence="7" type="ORF">JTE90_005260</name>
</gene>
<dbReference type="PANTHER" id="PTHR13377:SF3">
    <property type="entry name" value="TRANSMEMBRANE PROTEIN 115"/>
    <property type="match status" value="1"/>
</dbReference>
<feature type="compositionally biased region" description="Basic and acidic residues" evidence="5">
    <location>
        <begin position="253"/>
        <end position="262"/>
    </location>
</feature>
<evidence type="ECO:0000256" key="5">
    <source>
        <dbReference type="SAM" id="MobiDB-lite"/>
    </source>
</evidence>
<evidence type="ECO:0000256" key="4">
    <source>
        <dbReference type="ARBA" id="ARBA00023136"/>
    </source>
</evidence>
<sequence length="269" mass="29934">MEMLTFFALVNTSVAFLSVMFYILVFTITSDPRYLFSVQIHGLAGYLAAVSVAVKQIMPDHILLSLPCGKIRNRNVPLIVLMLSILLWPLGVVRSTYPVMFASGLLTAWIYLRFYQHHSNGTVGDMAEGFTFASFFPNVLQPPLIVLSNVIFGFFVYVKLCKKPLRKYNIASSTSVTLTIPGSESNDAERRRQIALRALSERLNKVEQVSWPATRGEGKSSDKSKSTEIAMPLLDHHQSSSSASESLVSQSEHSVDVERISRDNQSAII</sequence>